<dbReference type="NCBIfam" id="TIGR00223">
    <property type="entry name" value="panD"/>
    <property type="match status" value="1"/>
</dbReference>
<dbReference type="InterPro" id="IPR009010">
    <property type="entry name" value="Asp_de-COase-like_dom_sf"/>
</dbReference>
<feature type="active site" description="Schiff-base intermediate with substrate; via pyruvic acid" evidence="9">
    <location>
        <position position="24"/>
    </location>
</feature>
<sequence length="153" mass="16600">MQSFVRAKLHGIRVTGADLNYHGSITLDADLCREAGLDPLEFVEIWNKMSGARISTYVLYGPAGSGCCVLNGAAARTCQVGDEVIIASASYGSVDDVISHKPRVLIFGEGNRVVDRVLYDVFRDEAGRLDMRIIEADTGVEEAPRVATQIRVV</sequence>
<dbReference type="GO" id="GO:0005829">
    <property type="term" value="C:cytosol"/>
    <property type="evidence" value="ECO:0007669"/>
    <property type="project" value="TreeGrafter"/>
</dbReference>
<evidence type="ECO:0000256" key="8">
    <source>
        <dbReference type="ARBA" id="ARBA00023317"/>
    </source>
</evidence>
<dbReference type="KEGG" id="meti:DK427_07765"/>
<evidence type="ECO:0000313" key="10">
    <source>
        <dbReference type="EMBL" id="AWN35650.1"/>
    </source>
</evidence>
<dbReference type="UniPathway" id="UPA00028">
    <property type="reaction ID" value="UER00002"/>
</dbReference>
<dbReference type="Gene3D" id="2.40.40.20">
    <property type="match status" value="1"/>
</dbReference>
<keyword evidence="5 9" id="KW-0865">Zymogen</keyword>
<comment type="subunit">
    <text evidence="9">Heterooctamer of four alpha and four beta subunits.</text>
</comment>
<keyword evidence="8 9" id="KW-0670">Pyruvate</keyword>
<accession>A0A2U8VQ60</accession>
<comment type="PTM">
    <text evidence="9">Is synthesized initially as an inactive proenzyme, which is activated by self-cleavage at a specific serine bond to produce a beta-subunit with a hydroxyl group at its C-terminus and an alpha-subunit with a pyruvoyl group at its N-terminus.</text>
</comment>
<dbReference type="HAMAP" id="MF_00446">
    <property type="entry name" value="PanD"/>
    <property type="match status" value="1"/>
</dbReference>
<keyword evidence="3 9" id="KW-0210">Decarboxylase</keyword>
<dbReference type="RefSeq" id="WP_109950767.1">
    <property type="nucleotide sequence ID" value="NZ_CP029551.1"/>
</dbReference>
<evidence type="ECO:0000256" key="3">
    <source>
        <dbReference type="ARBA" id="ARBA00022793"/>
    </source>
</evidence>
<dbReference type="GO" id="GO:0006523">
    <property type="term" value="P:alanine biosynthetic process"/>
    <property type="evidence" value="ECO:0007669"/>
    <property type="project" value="InterPro"/>
</dbReference>
<evidence type="ECO:0000256" key="7">
    <source>
        <dbReference type="ARBA" id="ARBA00023270"/>
    </source>
</evidence>
<dbReference type="PANTHER" id="PTHR21012">
    <property type="entry name" value="ASPARTATE 1-DECARBOXYLASE"/>
    <property type="match status" value="1"/>
</dbReference>
<comment type="function">
    <text evidence="9">Catalyzes the pyruvoyl-dependent decarboxylation of aspartate to produce beta-alanine.</text>
</comment>
<comment type="similarity">
    <text evidence="9">Belongs to the PanD family.</text>
</comment>
<dbReference type="SUPFAM" id="SSF50692">
    <property type="entry name" value="ADC-like"/>
    <property type="match status" value="1"/>
</dbReference>
<evidence type="ECO:0000256" key="9">
    <source>
        <dbReference type="HAMAP-Rule" id="MF_00446"/>
    </source>
</evidence>
<gene>
    <name evidence="9" type="primary">panD</name>
    <name evidence="10" type="ORF">DK427_07765</name>
</gene>
<feature type="modified residue" description="Pyruvic acid (Ser)" evidence="9">
    <location>
        <position position="24"/>
    </location>
</feature>
<name>A0A2U8VQ60_9HYPH</name>
<keyword evidence="7 9" id="KW-0704">Schiff base</keyword>
<dbReference type="OrthoDB" id="9803983at2"/>
<evidence type="ECO:0000313" key="11">
    <source>
        <dbReference type="Proteomes" id="UP000246058"/>
    </source>
</evidence>
<reference evidence="10 11" key="1">
    <citation type="submission" date="2018-05" db="EMBL/GenBank/DDBJ databases">
        <title>Complete Genome Sequence of Methylobacterium sp. 17Sr1-43.</title>
        <authorList>
            <person name="Srinivasan S."/>
        </authorList>
    </citation>
    <scope>NUCLEOTIDE SEQUENCE [LARGE SCALE GENOMIC DNA]</scope>
    <source>
        <strain evidence="10 11">17Sr1-43</strain>
    </source>
</reference>
<evidence type="ECO:0000256" key="4">
    <source>
        <dbReference type="ARBA" id="ARBA00022813"/>
    </source>
</evidence>
<dbReference type="PANTHER" id="PTHR21012:SF0">
    <property type="entry name" value="ASPARTATE 1-DECARBOXYLASE"/>
    <property type="match status" value="1"/>
</dbReference>
<keyword evidence="11" id="KW-1185">Reference proteome</keyword>
<keyword evidence="2 9" id="KW-0566">Pantothenate biosynthesis</keyword>
<evidence type="ECO:0000256" key="5">
    <source>
        <dbReference type="ARBA" id="ARBA00023145"/>
    </source>
</evidence>
<evidence type="ECO:0000256" key="1">
    <source>
        <dbReference type="ARBA" id="ARBA00022490"/>
    </source>
</evidence>
<dbReference type="CDD" id="cd06919">
    <property type="entry name" value="Asp_decarbox"/>
    <property type="match status" value="1"/>
</dbReference>
<evidence type="ECO:0000256" key="6">
    <source>
        <dbReference type="ARBA" id="ARBA00023239"/>
    </source>
</evidence>
<keyword evidence="6 9" id="KW-0456">Lyase</keyword>
<comment type="cofactor">
    <cofactor evidence="9">
        <name>pyruvate</name>
        <dbReference type="ChEBI" id="CHEBI:15361"/>
    </cofactor>
    <text evidence="9">Binds 1 pyruvoyl group covalently per subunit.</text>
</comment>
<proteinExistence type="inferred from homology"/>
<keyword evidence="1 9" id="KW-0963">Cytoplasm</keyword>
<keyword evidence="4 9" id="KW-0068">Autocatalytic cleavage</keyword>
<dbReference type="InterPro" id="IPR003190">
    <property type="entry name" value="Asp_decarbox"/>
</dbReference>
<comment type="subcellular location">
    <subcellularLocation>
        <location evidence="9">Cytoplasm</location>
    </subcellularLocation>
</comment>
<feature type="binding site" evidence="9">
    <location>
        <position position="56"/>
    </location>
    <ligand>
        <name>substrate</name>
    </ligand>
</feature>
<dbReference type="Pfam" id="PF02261">
    <property type="entry name" value="Asp_decarbox"/>
    <property type="match status" value="1"/>
</dbReference>
<dbReference type="GO" id="GO:0004068">
    <property type="term" value="F:aspartate 1-decarboxylase activity"/>
    <property type="evidence" value="ECO:0007669"/>
    <property type="project" value="UniProtKB-UniRule"/>
</dbReference>
<feature type="chain" id="PRO_5023282782" description="Aspartate 1-decarboxylase beta chain" evidence="9">
    <location>
        <begin position="1"/>
        <end position="23"/>
    </location>
</feature>
<comment type="catalytic activity">
    <reaction evidence="9">
        <text>L-aspartate + H(+) = beta-alanine + CO2</text>
        <dbReference type="Rhea" id="RHEA:19497"/>
        <dbReference type="ChEBI" id="CHEBI:15378"/>
        <dbReference type="ChEBI" id="CHEBI:16526"/>
        <dbReference type="ChEBI" id="CHEBI:29991"/>
        <dbReference type="ChEBI" id="CHEBI:57966"/>
        <dbReference type="EC" id="4.1.1.11"/>
    </reaction>
</comment>
<comment type="pathway">
    <text evidence="9">Cofactor biosynthesis; (R)-pantothenate biosynthesis; beta-alanine from L-aspartate: step 1/1.</text>
</comment>
<feature type="binding site" evidence="9">
    <location>
        <begin position="72"/>
        <end position="74"/>
    </location>
    <ligand>
        <name>substrate</name>
    </ligand>
</feature>
<dbReference type="EC" id="4.1.1.11" evidence="9"/>
<protein>
    <recommendedName>
        <fullName evidence="9">Aspartate 1-decarboxylase</fullName>
        <ecNumber evidence="9">4.1.1.11</ecNumber>
    </recommendedName>
    <alternativeName>
        <fullName evidence="9">Aspartate alpha-decarboxylase</fullName>
    </alternativeName>
    <component>
        <recommendedName>
            <fullName evidence="9">Aspartate 1-decarboxylase beta chain</fullName>
        </recommendedName>
    </component>
    <component>
        <recommendedName>
            <fullName evidence="9">Aspartate 1-decarboxylase alpha chain</fullName>
        </recommendedName>
    </component>
</protein>
<dbReference type="GO" id="GO:0015940">
    <property type="term" value="P:pantothenate biosynthetic process"/>
    <property type="evidence" value="ECO:0007669"/>
    <property type="project" value="UniProtKB-UniRule"/>
</dbReference>
<dbReference type="Proteomes" id="UP000246058">
    <property type="component" value="Chromosome"/>
</dbReference>
<feature type="active site" description="Proton donor" evidence="9">
    <location>
        <position position="57"/>
    </location>
</feature>
<dbReference type="AlphaFoldDB" id="A0A2U8VQ60"/>
<organism evidence="10 11">
    <name type="scientific">Methylobacterium radiodurans</name>
    <dbReference type="NCBI Taxonomy" id="2202828"/>
    <lineage>
        <taxon>Bacteria</taxon>
        <taxon>Pseudomonadati</taxon>
        <taxon>Pseudomonadota</taxon>
        <taxon>Alphaproteobacteria</taxon>
        <taxon>Hyphomicrobiales</taxon>
        <taxon>Methylobacteriaceae</taxon>
        <taxon>Methylobacterium</taxon>
    </lineage>
</organism>
<dbReference type="EMBL" id="CP029551">
    <property type="protein sequence ID" value="AWN35650.1"/>
    <property type="molecule type" value="Genomic_DNA"/>
</dbReference>
<evidence type="ECO:0000256" key="2">
    <source>
        <dbReference type="ARBA" id="ARBA00022655"/>
    </source>
</evidence>
<feature type="chain" id="PRO_5023282781" description="Aspartate 1-decarboxylase alpha chain" evidence="9">
    <location>
        <begin position="24"/>
        <end position="153"/>
    </location>
</feature>